<dbReference type="Proteomes" id="UP000183245">
    <property type="component" value="Unassembled WGS sequence"/>
</dbReference>
<dbReference type="PANTHER" id="PTHR10093">
    <property type="entry name" value="IRON-SULFUR CLUSTER ASSEMBLY ENZYME NIFU HOMOLOG"/>
    <property type="match status" value="1"/>
</dbReference>
<dbReference type="CDD" id="cd06664">
    <property type="entry name" value="IscU_like"/>
    <property type="match status" value="1"/>
</dbReference>
<evidence type="ECO:0000313" key="3">
    <source>
        <dbReference type="EMBL" id="OIP98057.1"/>
    </source>
</evidence>
<accession>A0A1J5ILM2</accession>
<dbReference type="GO" id="GO:0016226">
    <property type="term" value="P:iron-sulfur cluster assembly"/>
    <property type="evidence" value="ECO:0007669"/>
    <property type="project" value="InterPro"/>
</dbReference>
<dbReference type="EMBL" id="MNZT01000039">
    <property type="protein sequence ID" value="OIP98057.1"/>
    <property type="molecule type" value="Genomic_DNA"/>
</dbReference>
<dbReference type="Pfam" id="PF01592">
    <property type="entry name" value="NifU_N"/>
    <property type="match status" value="1"/>
</dbReference>
<dbReference type="InterPro" id="IPR002871">
    <property type="entry name" value="NIF_FeS_clus_asmbl_NifU_N"/>
</dbReference>
<dbReference type="SUPFAM" id="SSF140683">
    <property type="entry name" value="SP0561-like"/>
    <property type="match status" value="1"/>
</dbReference>
<dbReference type="AlphaFoldDB" id="A0A1J5ILM2"/>
<dbReference type="InterPro" id="IPR015077">
    <property type="entry name" value="DUF1858"/>
</dbReference>
<dbReference type="GO" id="GO:0005506">
    <property type="term" value="F:iron ion binding"/>
    <property type="evidence" value="ECO:0007669"/>
    <property type="project" value="InterPro"/>
</dbReference>
<dbReference type="Gene3D" id="3.90.1010.10">
    <property type="match status" value="1"/>
</dbReference>
<dbReference type="Pfam" id="PF08984">
    <property type="entry name" value="DUF1858"/>
    <property type="match status" value="1"/>
</dbReference>
<organism evidence="3 4">
    <name type="scientific">Candidatus Wirthbacteria bacterium CG2_30_54_11</name>
    <dbReference type="NCBI Taxonomy" id="1817892"/>
    <lineage>
        <taxon>Bacteria</taxon>
        <taxon>Candidatus Wirthbacteria</taxon>
    </lineage>
</organism>
<evidence type="ECO:0008006" key="5">
    <source>
        <dbReference type="Google" id="ProtNLM"/>
    </source>
</evidence>
<sequence length="225" mass="24168">MYIDQYTDEVKKHFLNPHNMGKIAKEDLKAGEALATGTVGNPKCGDLLTVYLRIKDNTIKEIKVETFGCASAIACSSVTSDLAKGRTLTEAKAITKKTAADALGGLPPIKMHCSNLAAEALHKAISNYEQGVETVTKEPVKKKAPTQKPAVKKTKAKVAAITGDMTLGEVVTEYPQTGQIMMQYGLHCIGCHVATWETVEQGAAAHGLPAEQINKMIEDMNKSIV</sequence>
<evidence type="ECO:0000259" key="1">
    <source>
        <dbReference type="Pfam" id="PF01592"/>
    </source>
</evidence>
<dbReference type="STRING" id="1817892.AUK40_02050"/>
<dbReference type="InterPro" id="IPR038062">
    <property type="entry name" value="ScdA-like_N_sf"/>
</dbReference>
<name>A0A1J5ILM2_9BACT</name>
<dbReference type="GO" id="GO:0051536">
    <property type="term" value="F:iron-sulfur cluster binding"/>
    <property type="evidence" value="ECO:0007669"/>
    <property type="project" value="InterPro"/>
</dbReference>
<gene>
    <name evidence="3" type="ORF">AUK40_02050</name>
</gene>
<feature type="domain" description="NIF system FeS cluster assembly NifU N-terminal" evidence="1">
    <location>
        <begin position="5"/>
        <end position="130"/>
    </location>
</feature>
<dbReference type="NCBIfam" id="TIGR03980">
    <property type="entry name" value="prismane_assoc"/>
    <property type="match status" value="1"/>
</dbReference>
<dbReference type="SUPFAM" id="SSF82649">
    <property type="entry name" value="SufE/NifU"/>
    <property type="match status" value="1"/>
</dbReference>
<evidence type="ECO:0000313" key="4">
    <source>
        <dbReference type="Proteomes" id="UP000183245"/>
    </source>
</evidence>
<proteinExistence type="predicted"/>
<feature type="domain" description="DUF1858" evidence="2">
    <location>
        <begin position="161"/>
        <end position="212"/>
    </location>
</feature>
<evidence type="ECO:0000259" key="2">
    <source>
        <dbReference type="Pfam" id="PF08984"/>
    </source>
</evidence>
<dbReference type="InterPro" id="IPR023883">
    <property type="entry name" value="CHP03980_redox-disulphide"/>
</dbReference>
<dbReference type="Gene3D" id="1.10.3910.10">
    <property type="entry name" value="SP0561-like"/>
    <property type="match status" value="1"/>
</dbReference>
<comment type="caution">
    <text evidence="3">The sequence shown here is derived from an EMBL/GenBank/DDBJ whole genome shotgun (WGS) entry which is preliminary data.</text>
</comment>
<protein>
    <recommendedName>
        <fullName evidence="5">Iron-sulfur cluster assembly scaffold protein</fullName>
    </recommendedName>
</protein>
<reference evidence="3 4" key="1">
    <citation type="journal article" date="2016" name="Environ. Microbiol.">
        <title>Genomic resolution of a cold subsurface aquifer community provides metabolic insights for novel microbes adapted to high CO concentrations.</title>
        <authorList>
            <person name="Probst A.J."/>
            <person name="Castelle C.J."/>
            <person name="Singh A."/>
            <person name="Brown C.T."/>
            <person name="Anantharaman K."/>
            <person name="Sharon I."/>
            <person name="Hug L.A."/>
            <person name="Burstein D."/>
            <person name="Emerson J.B."/>
            <person name="Thomas B.C."/>
            <person name="Banfield J.F."/>
        </authorList>
    </citation>
    <scope>NUCLEOTIDE SEQUENCE [LARGE SCALE GENOMIC DNA]</scope>
    <source>
        <strain evidence="3">CG2_30_54_11</strain>
    </source>
</reference>